<dbReference type="Proteomes" id="UP000036367">
    <property type="component" value="Unassembled WGS sequence"/>
</dbReference>
<dbReference type="EMBL" id="LECT01000007">
    <property type="protein sequence ID" value="KLU06993.1"/>
    <property type="molecule type" value="Genomic_DNA"/>
</dbReference>
<organism evidence="1 2">
    <name type="scientific">Rhodopirellula islandica</name>
    <dbReference type="NCBI Taxonomy" id="595434"/>
    <lineage>
        <taxon>Bacteria</taxon>
        <taxon>Pseudomonadati</taxon>
        <taxon>Planctomycetota</taxon>
        <taxon>Planctomycetia</taxon>
        <taxon>Pirellulales</taxon>
        <taxon>Pirellulaceae</taxon>
        <taxon>Rhodopirellula</taxon>
    </lineage>
</organism>
<evidence type="ECO:0000313" key="1">
    <source>
        <dbReference type="EMBL" id="KLU06993.1"/>
    </source>
</evidence>
<evidence type="ECO:0000313" key="2">
    <source>
        <dbReference type="Proteomes" id="UP000036367"/>
    </source>
</evidence>
<sequence length="56" mass="6454">MGLIFSREVNCADYNDTENACTVFSDGVFEPFRIVESCHYFPSQRTERARRCKISG</sequence>
<comment type="caution">
    <text evidence="1">The sequence shown here is derived from an EMBL/GenBank/DDBJ whole genome shotgun (WGS) entry which is preliminary data.</text>
</comment>
<name>A0A0J1BKP8_RHOIS</name>
<keyword evidence="2" id="KW-1185">Reference proteome</keyword>
<reference evidence="1" key="1">
    <citation type="submission" date="2015-05" db="EMBL/GenBank/DDBJ databases">
        <title>Permanent draft genome of Rhodopirellula islandicus K833.</title>
        <authorList>
            <person name="Kizina J."/>
            <person name="Richter M."/>
            <person name="Glockner F.O."/>
            <person name="Harder J."/>
        </authorList>
    </citation>
    <scope>NUCLEOTIDE SEQUENCE [LARGE SCALE GENOMIC DNA]</scope>
    <source>
        <strain evidence="1">K833</strain>
    </source>
</reference>
<proteinExistence type="predicted"/>
<protein>
    <submittedName>
        <fullName evidence="1">Uncharacterized protein</fullName>
    </submittedName>
</protein>
<dbReference type="AlphaFoldDB" id="A0A0J1BKP8"/>
<accession>A0A0J1BKP8</accession>
<gene>
    <name evidence="1" type="ORF">RISK_000794</name>
</gene>
<dbReference type="STRING" id="595434.RISK_000794"/>